<accession>C8W3S8</accession>
<dbReference type="Pfam" id="PF01434">
    <property type="entry name" value="Peptidase_M41"/>
    <property type="match status" value="1"/>
</dbReference>
<comment type="subunit">
    <text evidence="15">Homohexamer.</text>
</comment>
<comment type="cofactor">
    <cofactor evidence="15">
        <name>Zn(2+)</name>
        <dbReference type="ChEBI" id="CHEBI:29105"/>
    </cofactor>
    <text evidence="15">Binds 1 zinc ion per subunit.</text>
</comment>
<dbReference type="Gene3D" id="1.20.58.760">
    <property type="entry name" value="Peptidase M41"/>
    <property type="match status" value="1"/>
</dbReference>
<evidence type="ECO:0000256" key="6">
    <source>
        <dbReference type="ARBA" id="ARBA00022723"/>
    </source>
</evidence>
<dbReference type="Proteomes" id="UP000002217">
    <property type="component" value="Chromosome"/>
</dbReference>
<dbReference type="GO" id="GO:0006508">
    <property type="term" value="P:proteolysis"/>
    <property type="evidence" value="ECO:0007669"/>
    <property type="project" value="UniProtKB-KW"/>
</dbReference>
<comment type="subcellular location">
    <subcellularLocation>
        <location evidence="15">Cell membrane</location>
        <topology evidence="15">Multi-pass membrane protein</topology>
        <orientation evidence="15">Cytoplasmic side</orientation>
    </subcellularLocation>
    <subcellularLocation>
        <location evidence="1">Membrane</location>
    </subcellularLocation>
</comment>
<dbReference type="GO" id="GO:0004222">
    <property type="term" value="F:metalloendopeptidase activity"/>
    <property type="evidence" value="ECO:0007669"/>
    <property type="project" value="InterPro"/>
</dbReference>
<evidence type="ECO:0000256" key="7">
    <source>
        <dbReference type="ARBA" id="ARBA00022741"/>
    </source>
</evidence>
<evidence type="ECO:0000313" key="19">
    <source>
        <dbReference type="Proteomes" id="UP000002217"/>
    </source>
</evidence>
<evidence type="ECO:0000256" key="11">
    <source>
        <dbReference type="ARBA" id="ARBA00022989"/>
    </source>
</evidence>
<dbReference type="SMART" id="SM00382">
    <property type="entry name" value="AAA"/>
    <property type="match status" value="1"/>
</dbReference>
<keyword evidence="3 15" id="KW-1003">Cell membrane</keyword>
<evidence type="ECO:0000256" key="1">
    <source>
        <dbReference type="ARBA" id="ARBA00004370"/>
    </source>
</evidence>
<dbReference type="Pfam" id="PF00004">
    <property type="entry name" value="AAA"/>
    <property type="match status" value="1"/>
</dbReference>
<dbReference type="FunFam" id="1.20.58.760:FF:000001">
    <property type="entry name" value="ATP-dependent zinc metalloprotease FtsH"/>
    <property type="match status" value="1"/>
</dbReference>
<dbReference type="Gene3D" id="1.10.8.60">
    <property type="match status" value="1"/>
</dbReference>
<feature type="transmembrane region" description="Helical" evidence="15">
    <location>
        <begin position="106"/>
        <end position="127"/>
    </location>
</feature>
<comment type="similarity">
    <text evidence="16">Belongs to the AAA ATPase family.</text>
</comment>
<evidence type="ECO:0000256" key="8">
    <source>
        <dbReference type="ARBA" id="ARBA00022801"/>
    </source>
</evidence>
<evidence type="ECO:0000259" key="17">
    <source>
        <dbReference type="SMART" id="SM00382"/>
    </source>
</evidence>
<dbReference type="InterPro" id="IPR003960">
    <property type="entry name" value="ATPase_AAA_CS"/>
</dbReference>
<dbReference type="FunFam" id="3.40.50.300:FF:000001">
    <property type="entry name" value="ATP-dependent zinc metalloprotease FtsH"/>
    <property type="match status" value="1"/>
</dbReference>
<comment type="similarity">
    <text evidence="14 15">In the central section; belongs to the AAA ATPase family.</text>
</comment>
<evidence type="ECO:0000256" key="10">
    <source>
        <dbReference type="ARBA" id="ARBA00022840"/>
    </source>
</evidence>
<dbReference type="InterPro" id="IPR037219">
    <property type="entry name" value="Peptidase_M41-like"/>
</dbReference>
<feature type="binding site" evidence="15">
    <location>
        <position position="425"/>
    </location>
    <ligand>
        <name>Zn(2+)</name>
        <dbReference type="ChEBI" id="CHEBI:29105"/>
        <note>catalytic</note>
    </ligand>
</feature>
<evidence type="ECO:0000256" key="2">
    <source>
        <dbReference type="ARBA" id="ARBA00010044"/>
    </source>
</evidence>
<protein>
    <recommendedName>
        <fullName evidence="15">ATP-dependent zinc metalloprotease FtsH</fullName>
        <ecNumber evidence="15">3.4.24.-</ecNumber>
    </recommendedName>
</protein>
<dbReference type="GO" id="GO:0030163">
    <property type="term" value="P:protein catabolic process"/>
    <property type="evidence" value="ECO:0007669"/>
    <property type="project" value="UniProtKB-UniRule"/>
</dbReference>
<keyword evidence="8 15" id="KW-0378">Hydrolase</keyword>
<keyword evidence="7 15" id="KW-0547">Nucleotide-binding</keyword>
<dbReference type="NCBIfam" id="TIGR01241">
    <property type="entry name" value="FtsH_fam"/>
    <property type="match status" value="1"/>
</dbReference>
<keyword evidence="13 15" id="KW-0472">Membrane</keyword>
<dbReference type="AlphaFoldDB" id="C8W3S8"/>
<keyword evidence="10 15" id="KW-0067">ATP-binding</keyword>
<dbReference type="PROSITE" id="PS00674">
    <property type="entry name" value="AAA"/>
    <property type="match status" value="1"/>
</dbReference>
<dbReference type="GO" id="GO:0004176">
    <property type="term" value="F:ATP-dependent peptidase activity"/>
    <property type="evidence" value="ECO:0007669"/>
    <property type="project" value="InterPro"/>
</dbReference>
<dbReference type="InterPro" id="IPR041569">
    <property type="entry name" value="AAA_lid_3"/>
</dbReference>
<keyword evidence="9 15" id="KW-0862">Zinc</keyword>
<dbReference type="HAMAP" id="MF_01458">
    <property type="entry name" value="FtsH"/>
    <property type="match status" value="1"/>
</dbReference>
<proteinExistence type="inferred from homology"/>
<comment type="function">
    <text evidence="15">Acts as a processive, ATP-dependent zinc metallopeptidase for both cytoplasmic and membrane proteins. Plays a role in the quality control of integral membrane proteins.</text>
</comment>
<dbReference type="GO" id="GO:0005886">
    <property type="term" value="C:plasma membrane"/>
    <property type="evidence" value="ECO:0007669"/>
    <property type="project" value="UniProtKB-SubCell"/>
</dbReference>
<evidence type="ECO:0000256" key="13">
    <source>
        <dbReference type="ARBA" id="ARBA00023136"/>
    </source>
</evidence>
<dbReference type="SUPFAM" id="SSF140990">
    <property type="entry name" value="FtsH protease domain-like"/>
    <property type="match status" value="1"/>
</dbReference>
<keyword evidence="11 15" id="KW-1133">Transmembrane helix</keyword>
<dbReference type="InterPro" id="IPR011546">
    <property type="entry name" value="Pept_M41_FtsH_extracell"/>
</dbReference>
<keyword evidence="5 15" id="KW-0812">Transmembrane</keyword>
<keyword evidence="4 15" id="KW-0645">Protease</keyword>
<evidence type="ECO:0000313" key="18">
    <source>
        <dbReference type="EMBL" id="ACV61182.1"/>
    </source>
</evidence>
<evidence type="ECO:0000256" key="12">
    <source>
        <dbReference type="ARBA" id="ARBA00023049"/>
    </source>
</evidence>
<dbReference type="InterPro" id="IPR027417">
    <property type="entry name" value="P-loop_NTPase"/>
</dbReference>
<feature type="domain" description="AAA+ ATPase" evidence="17">
    <location>
        <begin position="191"/>
        <end position="330"/>
    </location>
</feature>
<feature type="binding site" evidence="15">
    <location>
        <begin position="199"/>
        <end position="206"/>
    </location>
    <ligand>
        <name>ATP</name>
        <dbReference type="ChEBI" id="CHEBI:30616"/>
    </ligand>
</feature>
<evidence type="ECO:0000256" key="3">
    <source>
        <dbReference type="ARBA" id="ARBA00022475"/>
    </source>
</evidence>
<dbReference type="EMBL" id="CP001720">
    <property type="protein sequence ID" value="ACV61182.1"/>
    <property type="molecule type" value="Genomic_DNA"/>
</dbReference>
<dbReference type="HOGENOM" id="CLU_000688_16_2_9"/>
<keyword evidence="6 15" id="KW-0479">Metal-binding</keyword>
<dbReference type="InterPro" id="IPR005936">
    <property type="entry name" value="FtsH"/>
</dbReference>
<feature type="binding site" evidence="15">
    <location>
        <position position="497"/>
    </location>
    <ligand>
        <name>Zn(2+)</name>
        <dbReference type="ChEBI" id="CHEBI:29105"/>
        <note>catalytic</note>
    </ligand>
</feature>
<dbReference type="Pfam" id="PF17862">
    <property type="entry name" value="AAA_lid_3"/>
    <property type="match status" value="1"/>
</dbReference>
<evidence type="ECO:0000256" key="5">
    <source>
        <dbReference type="ARBA" id="ARBA00022692"/>
    </source>
</evidence>
<dbReference type="MEROPS" id="M41.009"/>
<dbReference type="FunFam" id="1.10.8.60:FF:000001">
    <property type="entry name" value="ATP-dependent zinc metalloprotease FtsH"/>
    <property type="match status" value="1"/>
</dbReference>
<dbReference type="Pfam" id="PF06480">
    <property type="entry name" value="FtsH_ext"/>
    <property type="match status" value="1"/>
</dbReference>
<dbReference type="KEGG" id="dae:Dtox_0229"/>
<dbReference type="CDD" id="cd19501">
    <property type="entry name" value="RecA-like_FtsH"/>
    <property type="match status" value="1"/>
</dbReference>
<dbReference type="InterPro" id="IPR003593">
    <property type="entry name" value="AAA+_ATPase"/>
</dbReference>
<evidence type="ECO:0000256" key="15">
    <source>
        <dbReference type="HAMAP-Rule" id="MF_01458"/>
    </source>
</evidence>
<evidence type="ECO:0000256" key="16">
    <source>
        <dbReference type="RuleBase" id="RU003651"/>
    </source>
</evidence>
<keyword evidence="12 15" id="KW-0482">Metalloprotease</keyword>
<feature type="transmembrane region" description="Helical" evidence="15">
    <location>
        <begin position="9"/>
        <end position="27"/>
    </location>
</feature>
<organism evidence="18 19">
    <name type="scientific">Desulfofarcimen acetoxidans (strain ATCC 49208 / DSM 771 / KCTC 5769 / VKM B-1644 / 5575)</name>
    <name type="common">Desulfotomaculum acetoxidans</name>
    <dbReference type="NCBI Taxonomy" id="485916"/>
    <lineage>
        <taxon>Bacteria</taxon>
        <taxon>Bacillati</taxon>
        <taxon>Bacillota</taxon>
        <taxon>Clostridia</taxon>
        <taxon>Eubacteriales</taxon>
        <taxon>Peptococcaceae</taxon>
        <taxon>Desulfofarcimen</taxon>
    </lineage>
</organism>
<dbReference type="PANTHER" id="PTHR23076:SF113">
    <property type="entry name" value="ATP-DEPENDENT ZINC METALLOPROTEASE FTSH 1, CHLOROPLASTIC-RELATED"/>
    <property type="match status" value="1"/>
</dbReference>
<dbReference type="eggNOG" id="COG0465">
    <property type="taxonomic scope" value="Bacteria"/>
</dbReference>
<name>C8W3S8_DESAS</name>
<gene>
    <name evidence="15" type="primary">ftsH</name>
    <name evidence="18" type="ordered locus">Dtox_0229</name>
</gene>
<dbReference type="EC" id="3.4.24.-" evidence="15"/>
<evidence type="ECO:0000256" key="14">
    <source>
        <dbReference type="ARBA" id="ARBA00061570"/>
    </source>
</evidence>
<keyword evidence="19" id="KW-1185">Reference proteome</keyword>
<sequence length="608" mass="67542">MLNKVIKNLSIYLLIVLVIIVLIKYASPQETPVLPIRYDEFYQQLQQGRISKVVIQTEPTIDFVNGEYKDGTKFSTKVDRPDATLKQILLEKKVKVEYKEPPEPGWWTGLLTTMLPILVFVLLFFFMMQQTQGGGNRVMSFGKSRARMHTDEKKKVTFKDVAGADEVKEELEEVVDFLKSPKKFTELGARIPKGVLLFGPPGTGKTLLARAVAGEAGVPFFSISGSDFVEMFVGVGASRVRDLFEQAKKNAPCIVFIDEIDAVGRQRGAGLGGGHDEREQTLNQLLVEMDGFNPNEGIIIIAATNRPDILDPALLRAGRFDREIIVDRPDIIGRKEILKVHASGKPLEASVDLEVLARRTPGFTGADLANLINEAALLSARYNKKTIGMNELESAIERVMAGPEKKSKVISDNEKKLVSYHEAGHALVGYLLPTTDPVHKVSIIPRGRAGGYTLLLPKEDRYYMTKSQLLDQVTMLLGGRVAEDLVLKEISTGAQNDLERSTGLVRKMIMEYGMSDALGPLTLGHKQEQVFLGRDIARDINYGKDVANAIDKEVRRVVDSCYSNAKDMLSKHIKTLHLIAETLMEKETIGADDFIKLMEDAGEEEQKL</sequence>
<evidence type="ECO:0000256" key="4">
    <source>
        <dbReference type="ARBA" id="ARBA00022670"/>
    </source>
</evidence>
<dbReference type="Gene3D" id="3.30.720.210">
    <property type="match status" value="1"/>
</dbReference>
<dbReference type="STRING" id="485916.Dtox_0229"/>
<comment type="similarity">
    <text evidence="2 15">In the C-terminal section; belongs to the peptidase M41 family.</text>
</comment>
<dbReference type="PANTHER" id="PTHR23076">
    <property type="entry name" value="METALLOPROTEASE M41 FTSH"/>
    <property type="match status" value="1"/>
</dbReference>
<dbReference type="Gene3D" id="3.40.50.300">
    <property type="entry name" value="P-loop containing nucleotide triphosphate hydrolases"/>
    <property type="match status" value="1"/>
</dbReference>
<dbReference type="GO" id="GO:0005524">
    <property type="term" value="F:ATP binding"/>
    <property type="evidence" value="ECO:0007669"/>
    <property type="project" value="UniProtKB-UniRule"/>
</dbReference>
<dbReference type="InterPro" id="IPR000642">
    <property type="entry name" value="Peptidase_M41"/>
</dbReference>
<dbReference type="GO" id="GO:0016887">
    <property type="term" value="F:ATP hydrolysis activity"/>
    <property type="evidence" value="ECO:0007669"/>
    <property type="project" value="UniProtKB-UniRule"/>
</dbReference>
<feature type="active site" evidence="15">
    <location>
        <position position="422"/>
    </location>
</feature>
<dbReference type="SUPFAM" id="SSF52540">
    <property type="entry name" value="P-loop containing nucleoside triphosphate hydrolases"/>
    <property type="match status" value="1"/>
</dbReference>
<dbReference type="InterPro" id="IPR003959">
    <property type="entry name" value="ATPase_AAA_core"/>
</dbReference>
<evidence type="ECO:0000256" key="9">
    <source>
        <dbReference type="ARBA" id="ARBA00022833"/>
    </source>
</evidence>
<reference evidence="18 19" key="1">
    <citation type="journal article" date="2009" name="Stand. Genomic Sci.">
        <title>Complete genome sequence of Desulfotomaculum acetoxidans type strain (5575).</title>
        <authorList>
            <person name="Spring S."/>
            <person name="Lapidus A."/>
            <person name="Schroder M."/>
            <person name="Gleim D."/>
            <person name="Sims D."/>
            <person name="Meincke L."/>
            <person name="Glavina Del Rio T."/>
            <person name="Tice H."/>
            <person name="Copeland A."/>
            <person name="Cheng J.F."/>
            <person name="Lucas S."/>
            <person name="Chen F."/>
            <person name="Nolan M."/>
            <person name="Bruce D."/>
            <person name="Goodwin L."/>
            <person name="Pitluck S."/>
            <person name="Ivanova N."/>
            <person name="Mavromatis K."/>
            <person name="Mikhailova N."/>
            <person name="Pati A."/>
            <person name="Chen A."/>
            <person name="Palaniappan K."/>
            <person name="Land M."/>
            <person name="Hauser L."/>
            <person name="Chang Y.J."/>
            <person name="Jeffries C.D."/>
            <person name="Chain P."/>
            <person name="Saunders E."/>
            <person name="Brettin T."/>
            <person name="Detter J.C."/>
            <person name="Goker M."/>
            <person name="Bristow J."/>
            <person name="Eisen J.A."/>
            <person name="Markowitz V."/>
            <person name="Hugenholtz P."/>
            <person name="Kyrpides N.C."/>
            <person name="Klenk H.P."/>
            <person name="Han C."/>
        </authorList>
    </citation>
    <scope>NUCLEOTIDE SEQUENCE [LARGE SCALE GENOMIC DNA]</scope>
    <source>
        <strain evidence="19">ATCC 49208 / DSM 771 / VKM B-1644</strain>
    </source>
</reference>
<feature type="binding site" evidence="15">
    <location>
        <position position="421"/>
    </location>
    <ligand>
        <name>Zn(2+)</name>
        <dbReference type="ChEBI" id="CHEBI:29105"/>
        <note>catalytic</note>
    </ligand>
</feature>
<dbReference type="GO" id="GO:0008270">
    <property type="term" value="F:zinc ion binding"/>
    <property type="evidence" value="ECO:0007669"/>
    <property type="project" value="UniProtKB-UniRule"/>
</dbReference>